<feature type="transmembrane region" description="Helical" evidence="4">
    <location>
        <begin position="268"/>
        <end position="287"/>
    </location>
</feature>
<dbReference type="SUPFAM" id="SSF53448">
    <property type="entry name" value="Nucleotide-diphospho-sugar transferases"/>
    <property type="match status" value="1"/>
</dbReference>
<dbReference type="PANTHER" id="PTHR43630">
    <property type="entry name" value="POLY-BETA-1,6-N-ACETYL-D-GLUCOSAMINE SYNTHASE"/>
    <property type="match status" value="1"/>
</dbReference>
<name>A0A1G2J997_9BACT</name>
<keyword evidence="3" id="KW-0808">Transferase</keyword>
<dbReference type="Proteomes" id="UP000177751">
    <property type="component" value="Unassembled WGS sequence"/>
</dbReference>
<dbReference type="STRING" id="1802229.A2401_00370"/>
<gene>
    <name evidence="6" type="ORF">A2401_00370</name>
</gene>
<protein>
    <recommendedName>
        <fullName evidence="5">Glycosyltransferase 2-like domain-containing protein</fullName>
    </recommendedName>
</protein>
<dbReference type="InterPro" id="IPR001173">
    <property type="entry name" value="Glyco_trans_2-like"/>
</dbReference>
<dbReference type="Gene3D" id="3.90.550.10">
    <property type="entry name" value="Spore Coat Polysaccharide Biosynthesis Protein SpsA, Chain A"/>
    <property type="match status" value="1"/>
</dbReference>
<evidence type="ECO:0000313" key="7">
    <source>
        <dbReference type="Proteomes" id="UP000177751"/>
    </source>
</evidence>
<proteinExistence type="inferred from homology"/>
<dbReference type="CDD" id="cd06423">
    <property type="entry name" value="CESA_like"/>
    <property type="match status" value="1"/>
</dbReference>
<feature type="domain" description="Glycosyltransferase 2-like" evidence="5">
    <location>
        <begin position="4"/>
        <end position="159"/>
    </location>
</feature>
<organism evidence="6 7">
    <name type="scientific">Candidatus Staskawiczbacteria bacterium RIFOXYC1_FULL_38_18</name>
    <dbReference type="NCBI Taxonomy" id="1802229"/>
    <lineage>
        <taxon>Bacteria</taxon>
        <taxon>Candidatus Staskawicziibacteriota</taxon>
    </lineage>
</organism>
<evidence type="ECO:0000259" key="5">
    <source>
        <dbReference type="Pfam" id="PF00535"/>
    </source>
</evidence>
<keyword evidence="4" id="KW-0812">Transmembrane</keyword>
<dbReference type="InterPro" id="IPR029044">
    <property type="entry name" value="Nucleotide-diphossugar_trans"/>
</dbReference>
<dbReference type="Pfam" id="PF00535">
    <property type="entry name" value="Glycos_transf_2"/>
    <property type="match status" value="1"/>
</dbReference>
<comment type="similarity">
    <text evidence="1">Belongs to the glycosyltransferase 2 family.</text>
</comment>
<evidence type="ECO:0000256" key="3">
    <source>
        <dbReference type="ARBA" id="ARBA00022679"/>
    </source>
</evidence>
<reference evidence="6 7" key="1">
    <citation type="journal article" date="2016" name="Nat. Commun.">
        <title>Thousands of microbial genomes shed light on interconnected biogeochemical processes in an aquifer system.</title>
        <authorList>
            <person name="Anantharaman K."/>
            <person name="Brown C.T."/>
            <person name="Hug L.A."/>
            <person name="Sharon I."/>
            <person name="Castelle C.J."/>
            <person name="Probst A.J."/>
            <person name="Thomas B.C."/>
            <person name="Singh A."/>
            <person name="Wilkins M.J."/>
            <person name="Karaoz U."/>
            <person name="Brodie E.L."/>
            <person name="Williams K.H."/>
            <person name="Hubbard S.S."/>
            <person name="Banfield J.F."/>
        </authorList>
    </citation>
    <scope>NUCLEOTIDE SEQUENCE [LARGE SCALE GENOMIC DNA]</scope>
</reference>
<dbReference type="AlphaFoldDB" id="A0A1G2J997"/>
<dbReference type="PANTHER" id="PTHR43630:SF1">
    <property type="entry name" value="POLY-BETA-1,6-N-ACETYL-D-GLUCOSAMINE SYNTHASE"/>
    <property type="match status" value="1"/>
</dbReference>
<comment type="caution">
    <text evidence="6">The sequence shown here is derived from an EMBL/GenBank/DDBJ whole genome shotgun (WGS) entry which is preliminary data.</text>
</comment>
<keyword evidence="4" id="KW-1133">Transmembrane helix</keyword>
<sequence>MKISILIPCYNEELTIKRCINSCLYQTRPADEIIVVDDSSSDSTPDILKKYGDKIKVVKTLKNTGNKSYAQEFGLKFITGDVFITTDGDTMLSKSFVEIMEKEMADRNISAVAGYVKSLKFNWITACRAIDYAVGQNIDKLAQAYLNFVFVIPGAAGAFRTEIFRKEISFSHDTLAEDLDFTYRFHKTKNKIKYNRQAICYTQDPSSLKTYINQMRRWFAGGWQCFIKHFGVPDSPGMALELSFIYIEGLVYSFVMFLVPLLNLYLTAYLLVIYSFIVLLLAGYGSVKEKRYDTLKYLPAYIFLKYVNAYVFLEQFVKEVVFRRRNLSWVKPERVNM</sequence>
<evidence type="ECO:0000256" key="4">
    <source>
        <dbReference type="SAM" id="Phobius"/>
    </source>
</evidence>
<keyword evidence="4" id="KW-0472">Membrane</keyword>
<evidence type="ECO:0000313" key="6">
    <source>
        <dbReference type="EMBL" id="OGZ83654.1"/>
    </source>
</evidence>
<evidence type="ECO:0000256" key="1">
    <source>
        <dbReference type="ARBA" id="ARBA00006739"/>
    </source>
</evidence>
<dbReference type="GO" id="GO:0016757">
    <property type="term" value="F:glycosyltransferase activity"/>
    <property type="evidence" value="ECO:0007669"/>
    <property type="project" value="UniProtKB-KW"/>
</dbReference>
<dbReference type="EMBL" id="MHPP01000030">
    <property type="protein sequence ID" value="OGZ83654.1"/>
    <property type="molecule type" value="Genomic_DNA"/>
</dbReference>
<accession>A0A1G2J997</accession>
<evidence type="ECO:0000256" key="2">
    <source>
        <dbReference type="ARBA" id="ARBA00022676"/>
    </source>
</evidence>
<keyword evidence="2" id="KW-0328">Glycosyltransferase</keyword>